<organism evidence="1 2">
    <name type="scientific">Labeo rohita</name>
    <name type="common">Indian major carp</name>
    <name type="synonym">Cyprinus rohita</name>
    <dbReference type="NCBI Taxonomy" id="84645"/>
    <lineage>
        <taxon>Eukaryota</taxon>
        <taxon>Metazoa</taxon>
        <taxon>Chordata</taxon>
        <taxon>Craniata</taxon>
        <taxon>Vertebrata</taxon>
        <taxon>Euteleostomi</taxon>
        <taxon>Actinopterygii</taxon>
        <taxon>Neopterygii</taxon>
        <taxon>Teleostei</taxon>
        <taxon>Ostariophysi</taxon>
        <taxon>Cypriniformes</taxon>
        <taxon>Cyprinidae</taxon>
        <taxon>Labeoninae</taxon>
        <taxon>Labeonini</taxon>
        <taxon>Labeo</taxon>
    </lineage>
</organism>
<accession>A0A498LWG1</accession>
<keyword evidence="2" id="KW-1185">Reference proteome</keyword>
<protein>
    <submittedName>
        <fullName evidence="1">Uncharacterized protein</fullName>
    </submittedName>
</protein>
<name>A0A498LWG1_LABRO</name>
<evidence type="ECO:0000313" key="1">
    <source>
        <dbReference type="EMBL" id="RXN12868.1"/>
    </source>
</evidence>
<comment type="caution">
    <text evidence="1">The sequence shown here is derived from an EMBL/GenBank/DDBJ whole genome shotgun (WGS) entry which is preliminary data.</text>
</comment>
<dbReference type="AlphaFoldDB" id="A0A498LWG1"/>
<gene>
    <name evidence="1" type="ORF">ROHU_029321</name>
</gene>
<reference evidence="1 2" key="1">
    <citation type="submission" date="2018-03" db="EMBL/GenBank/DDBJ databases">
        <title>Draft genome sequence of Rohu Carp (Labeo rohita).</title>
        <authorList>
            <person name="Das P."/>
            <person name="Kushwaha B."/>
            <person name="Joshi C.G."/>
            <person name="Kumar D."/>
            <person name="Nagpure N.S."/>
            <person name="Sahoo L."/>
            <person name="Das S.P."/>
            <person name="Bit A."/>
            <person name="Patnaik S."/>
            <person name="Meher P.K."/>
            <person name="Jayasankar P."/>
            <person name="Koringa P.G."/>
            <person name="Patel N.V."/>
            <person name="Hinsu A.T."/>
            <person name="Kumar R."/>
            <person name="Pandey M."/>
            <person name="Agarwal S."/>
            <person name="Srivastava S."/>
            <person name="Singh M."/>
            <person name="Iquebal M.A."/>
            <person name="Jaiswal S."/>
            <person name="Angadi U.B."/>
            <person name="Kumar N."/>
            <person name="Raza M."/>
            <person name="Shah T.M."/>
            <person name="Rai A."/>
            <person name="Jena J.K."/>
        </authorList>
    </citation>
    <scope>NUCLEOTIDE SEQUENCE [LARGE SCALE GENOMIC DNA]</scope>
    <source>
        <strain evidence="1">DASCIFA01</strain>
        <tissue evidence="1">Testis</tissue>
    </source>
</reference>
<evidence type="ECO:0000313" key="2">
    <source>
        <dbReference type="Proteomes" id="UP000290572"/>
    </source>
</evidence>
<dbReference type="EMBL" id="QBIY01013025">
    <property type="protein sequence ID" value="RXN12868.1"/>
    <property type="molecule type" value="Genomic_DNA"/>
</dbReference>
<sequence>MLAQVMKCGAAGSVLSSSAIRLNVDGFRSEEPPHPSIQPHTSVHVTLHDAGLGLSVESASSYLAGVCSDRRAVQGGKAIFYNSSSGLSDGALAGEEALAFCLLQKFSSLRSLPAVSYETHYGNHGNAAPEQEIATPNPLKANSSLVATC</sequence>
<dbReference type="Proteomes" id="UP000290572">
    <property type="component" value="Unassembled WGS sequence"/>
</dbReference>
<proteinExistence type="predicted"/>